<evidence type="ECO:0000256" key="3">
    <source>
        <dbReference type="ARBA" id="ARBA00022573"/>
    </source>
</evidence>
<evidence type="ECO:0000256" key="2">
    <source>
        <dbReference type="ARBA" id="ARBA00009774"/>
    </source>
</evidence>
<dbReference type="InterPro" id="IPR003722">
    <property type="entry name" value="Cbl_synth_CobH/CbiC"/>
</dbReference>
<name>A0A5B2X5Q5_9PSEU</name>
<comment type="similarity">
    <text evidence="2">Belongs to the CobH/CbiC family.</text>
</comment>
<evidence type="ECO:0000313" key="7">
    <source>
        <dbReference type="Proteomes" id="UP000323454"/>
    </source>
</evidence>
<dbReference type="OrthoDB" id="9780708at2"/>
<gene>
    <name evidence="6" type="ORF">F0L68_22215</name>
</gene>
<dbReference type="RefSeq" id="WP_149851571.1">
    <property type="nucleotide sequence ID" value="NZ_VUOB01000041.1"/>
</dbReference>
<accession>A0A5B2X5Q5</accession>
<dbReference type="Gene3D" id="3.40.50.10230">
    <property type="entry name" value="Cobalamin biosynthesis CobH/CbiC, precorrin-8X methylmutase"/>
    <property type="match status" value="1"/>
</dbReference>
<keyword evidence="7" id="KW-1185">Reference proteome</keyword>
<feature type="domain" description="Cobalamin biosynthesis precorrin-8X methylmutase CobH/CbiC" evidence="5">
    <location>
        <begin position="8"/>
        <end position="195"/>
    </location>
</feature>
<dbReference type="AlphaFoldDB" id="A0A5B2X5Q5"/>
<evidence type="ECO:0000259" key="5">
    <source>
        <dbReference type="Pfam" id="PF02570"/>
    </source>
</evidence>
<protein>
    <submittedName>
        <fullName evidence="6">Precorrin-8X methylmutase</fullName>
    </submittedName>
</protein>
<reference evidence="6 7" key="2">
    <citation type="submission" date="2019-09" db="EMBL/GenBank/DDBJ databases">
        <authorList>
            <person name="Jin C."/>
        </authorList>
    </citation>
    <scope>NUCLEOTIDE SEQUENCE [LARGE SCALE GENOMIC DNA]</scope>
    <source>
        <strain evidence="6 7">AN110305</strain>
    </source>
</reference>
<dbReference type="EMBL" id="VUOB01000041">
    <property type="protein sequence ID" value="KAA2258574.1"/>
    <property type="molecule type" value="Genomic_DNA"/>
</dbReference>
<dbReference type="InterPro" id="IPR036588">
    <property type="entry name" value="CobH/CbiC_sf"/>
</dbReference>
<dbReference type="PANTHER" id="PTHR43588">
    <property type="entry name" value="COBALT-PRECORRIN-8 METHYLMUTASE"/>
    <property type="match status" value="1"/>
</dbReference>
<dbReference type="PANTHER" id="PTHR43588:SF1">
    <property type="entry name" value="COBALT-PRECORRIN-8 METHYLMUTASE"/>
    <property type="match status" value="1"/>
</dbReference>
<dbReference type="Proteomes" id="UP000323454">
    <property type="component" value="Unassembled WGS sequence"/>
</dbReference>
<proteinExistence type="inferred from homology"/>
<reference evidence="6 7" key="1">
    <citation type="submission" date="2019-09" db="EMBL/GenBank/DDBJ databases">
        <title>Goodfellowia gen. nov., a new genus of the Pseudonocardineae related to Actinoalloteichus, containing Goodfellowia coeruleoviolacea gen. nov., comb. nov. gen. nov., comb. nov.</title>
        <authorList>
            <person name="Labeda D."/>
        </authorList>
    </citation>
    <scope>NUCLEOTIDE SEQUENCE [LARGE SCALE GENOMIC DNA]</scope>
    <source>
        <strain evidence="6 7">AN110305</strain>
    </source>
</reference>
<comment type="caution">
    <text evidence="6">The sequence shown here is derived from an EMBL/GenBank/DDBJ whole genome shotgun (WGS) entry which is preliminary data.</text>
</comment>
<keyword evidence="3" id="KW-0169">Cobalamin biosynthesis</keyword>
<dbReference type="SUPFAM" id="SSF63965">
    <property type="entry name" value="Precorrin-8X methylmutase CbiC/CobH"/>
    <property type="match status" value="1"/>
</dbReference>
<dbReference type="UniPathway" id="UPA00148"/>
<dbReference type="Pfam" id="PF02570">
    <property type="entry name" value="CbiC"/>
    <property type="match status" value="1"/>
</dbReference>
<dbReference type="GO" id="GO:0016993">
    <property type="term" value="F:precorrin-8X methylmutase activity"/>
    <property type="evidence" value="ECO:0007669"/>
    <property type="project" value="InterPro"/>
</dbReference>
<evidence type="ECO:0000256" key="4">
    <source>
        <dbReference type="ARBA" id="ARBA00023235"/>
    </source>
</evidence>
<organism evidence="6 7">
    <name type="scientific">Solihabitans fulvus</name>
    <dbReference type="NCBI Taxonomy" id="1892852"/>
    <lineage>
        <taxon>Bacteria</taxon>
        <taxon>Bacillati</taxon>
        <taxon>Actinomycetota</taxon>
        <taxon>Actinomycetes</taxon>
        <taxon>Pseudonocardiales</taxon>
        <taxon>Pseudonocardiaceae</taxon>
        <taxon>Solihabitans</taxon>
    </lineage>
</organism>
<comment type="pathway">
    <text evidence="1">Cofactor biosynthesis; adenosylcobalamin biosynthesis.</text>
</comment>
<keyword evidence="4" id="KW-0413">Isomerase</keyword>
<evidence type="ECO:0000256" key="1">
    <source>
        <dbReference type="ARBA" id="ARBA00004953"/>
    </source>
</evidence>
<dbReference type="GO" id="GO:0009236">
    <property type="term" value="P:cobalamin biosynthetic process"/>
    <property type="evidence" value="ECO:0007669"/>
    <property type="project" value="UniProtKB-UniPathway"/>
</dbReference>
<sequence length="202" mass="21051">MRKSVHPIEIESYRILRSRVDTAHLPPLTRAVVERIVHTTADPTWVGDVVADEQALASGRRALLDDAPLVVDVRMLAAGVTARDAVIGLDLPGVADLAAADGLTRSAAGIRLAAQRFPDGAVWAIGNAPTALVELVRLAEADLLRPALVIGVPVGFVGATESKALLRRSGLPALSSTTERGGAAIAAAATNALLYFTEENPS</sequence>
<evidence type="ECO:0000313" key="6">
    <source>
        <dbReference type="EMBL" id="KAA2258574.1"/>
    </source>
</evidence>